<dbReference type="PROSITE" id="PS50109">
    <property type="entry name" value="HIS_KIN"/>
    <property type="match status" value="1"/>
</dbReference>
<feature type="transmembrane region" description="Helical" evidence="7">
    <location>
        <begin position="246"/>
        <end position="270"/>
    </location>
</feature>
<name>A0AAW0BZE3_9AGAR</name>
<comment type="catalytic activity">
    <reaction evidence="1">
        <text>ATP + protein L-histidine = ADP + protein N-phospho-L-histidine.</text>
        <dbReference type="EC" id="2.7.13.3"/>
    </reaction>
</comment>
<sequence length="1685" mass="185925">MHFTSDSLPLYRVSSKRRLRVDFEETRTKEPLWTRIVASLQRAWQFAIHAPTGSPSDGMGDGSESTSSTAAWVASQKQLTAEKDGDNWKVDEVVVTGEVDHVVKIGSERTTTGSAGSPGHSDTDSIHERRHGSPSGSGAYRPPSIRTKILGVWDHVYMFFDASFDDKNTESDFRKLNWYSTKSFAFYGSLYLILNWIFYLWLNRDSTSKSLYAQAVYYGGLTLFTAPLPFLVAFDFPLRHPKFFQVWFAVAVWWCGVTEIIQIKLCNFFGAGGRRNCDGKDFLAMLYYITAVPALMLFLMSHRFPTVIMMVLVLILIGVLIMPDQAIFARNMVSYALFSIFLLGLHHNKEMADRRLYLLNSQLKVAYKAQQKAQMAQSKASQAKRRFASYIFHEVRVPLNNAAIAFNNLVTNDAFKNFTTNSAFYNLTTTSAYHHMTGNEKAFAKEAPHADAEDAVALQVSLTQVQQVLNDSLDLDKMDAGHFDINPRPFPLHSVMRSTLAPLIVTAVNKNLQLKLNFDHRIDQLVSRLNSGESQQKQETNGHVEQAPLPKADSIDLEGGYPPTPGFPPTPGSIPTPSSWSAPLEARDYISHVSRTTAPHSSSSPTAAFTSIFKSHQRAKSSDRVSTGSFSQTATPAPPDLSASGSTVRGTDELWVIGDEVRLRQILTNLVSNAVKFTPAGAAEGVTVSTELLTVVESVVNEQGIPPMLGRRKSSKESKHSAEAGRSEKEAKLEQKAPQDMVVFRIEINDSGPGIKPSDLVDYQLFHPFAQAIGKLSKNSSGLGLAIVRQIVTLSGGKLGVKSAKGKGATFWVELSYPIARKQSVQFGTDANSVPPPSSPPKAVPVDETERWPVVAFADDVKPPMLTGAITPQSFPLPAMSLPLPPLGPQHRLSGSTLTPGSTDQATYSKLLSSPSEAPATIDEEPRNATIPAGTPPIEHPPPPQSHSSTSGTTPDHDPPSTVEASDLGNLPTSTSPSKTTFLHTLQHKTTEESGDTDTQVLASERSSSIKAKKKATISSDDQRPLLALIVEDNFITRNVMTRYLKGRGCIVHTASDGKEALDRVLSEDAPEYDIISMDNDMPHMTGEDAVREIRRAGKDDLFIIGVTGSALSEDQRNFLAAGVNRVVAKPFNPVIRSTTSLFNAPPSPTHSRNDSIALEQETLSAADEVLRQCPRFRILVLGKSGAGKSSLINATFNVDLATVSHDIAGVSDINQEITSEQNPRFVLHDSQGFAHGETVNFNTVKAFIDERSRSTLEIKDRLHAIWFCVEIPTENGALFERGDEEILNLSLGNVPIIVVFTKYDGLISKLERETEDDDELDDEQFEAPGRGRIYENMCDPAESHDRTQEIWTHTIYANVDKYELPFGYMIMPDIHSVTETRYKNTLQDLVGATREKVDRAVWLTWALAQRANADLKIEASIEIGRKKYWRGLASSLHFPGMTLEKCLDAIHEEIIMIWNFNDPKMRLSSSDFKKAIFQLVDELSDRPSTRVRKILSMTGLVGMVGAAAPGPAAVITIPIAGAIVLAQWIHLVYQETPSVIRMLMAYIVGMSVVSIHASEAKIEPPSDLTIIMQSLFWLTQARGIGYSITKPDLRLAFAAYADCDDGECSKVHAAIKAFVPSSALFRISRRDEVLNKVVDLIQAFRFTPSENFKKYQSSIPILDDDQDFFFADPLEYIDSHQTHD</sequence>
<dbReference type="EMBL" id="JAYKXP010000067">
    <property type="protein sequence ID" value="KAK7032187.1"/>
    <property type="molecule type" value="Genomic_DNA"/>
</dbReference>
<feature type="domain" description="Response regulatory" evidence="9">
    <location>
        <begin position="1027"/>
        <end position="1145"/>
    </location>
</feature>
<feature type="compositionally biased region" description="Polar residues" evidence="6">
    <location>
        <begin position="893"/>
        <end position="916"/>
    </location>
</feature>
<feature type="compositionally biased region" description="Polar residues" evidence="6">
    <location>
        <begin position="624"/>
        <end position="635"/>
    </location>
</feature>
<dbReference type="InterPro" id="IPR003594">
    <property type="entry name" value="HATPase_dom"/>
</dbReference>
<dbReference type="PRINTS" id="PR00344">
    <property type="entry name" value="BCTRLSENSOR"/>
</dbReference>
<evidence type="ECO:0000259" key="9">
    <source>
        <dbReference type="PROSITE" id="PS50110"/>
    </source>
</evidence>
<keyword evidence="4" id="KW-0418">Kinase</keyword>
<dbReference type="PANTHER" id="PTHR43047">
    <property type="entry name" value="TWO-COMPONENT HISTIDINE PROTEIN KINASE"/>
    <property type="match status" value="1"/>
</dbReference>
<dbReference type="InterPro" id="IPR036890">
    <property type="entry name" value="HATPase_C_sf"/>
</dbReference>
<dbReference type="GO" id="GO:0005886">
    <property type="term" value="C:plasma membrane"/>
    <property type="evidence" value="ECO:0007669"/>
    <property type="project" value="TreeGrafter"/>
</dbReference>
<keyword evidence="7" id="KW-0812">Transmembrane</keyword>
<dbReference type="InterPro" id="IPR001789">
    <property type="entry name" value="Sig_transdc_resp-reg_receiver"/>
</dbReference>
<keyword evidence="3" id="KW-0808">Transferase</keyword>
<protein>
    <recommendedName>
        <fullName evidence="2">histidine kinase</fullName>
        <ecNumber evidence="2">2.7.13.3</ecNumber>
    </recommendedName>
</protein>
<dbReference type="GO" id="GO:0005525">
    <property type="term" value="F:GTP binding"/>
    <property type="evidence" value="ECO:0007669"/>
    <property type="project" value="InterPro"/>
</dbReference>
<dbReference type="GO" id="GO:0000155">
    <property type="term" value="F:phosphorelay sensor kinase activity"/>
    <property type="evidence" value="ECO:0007669"/>
    <property type="project" value="TreeGrafter"/>
</dbReference>
<dbReference type="SMART" id="SM00448">
    <property type="entry name" value="REC"/>
    <property type="match status" value="1"/>
</dbReference>
<feature type="modified residue" description="4-aspartylphosphate" evidence="5">
    <location>
        <position position="1079"/>
    </location>
</feature>
<organism evidence="10 11">
    <name type="scientific">Paramarasmius palmivorus</name>
    <dbReference type="NCBI Taxonomy" id="297713"/>
    <lineage>
        <taxon>Eukaryota</taxon>
        <taxon>Fungi</taxon>
        <taxon>Dikarya</taxon>
        <taxon>Basidiomycota</taxon>
        <taxon>Agaricomycotina</taxon>
        <taxon>Agaricomycetes</taxon>
        <taxon>Agaricomycetidae</taxon>
        <taxon>Agaricales</taxon>
        <taxon>Marasmiineae</taxon>
        <taxon>Marasmiaceae</taxon>
        <taxon>Paramarasmius</taxon>
    </lineage>
</organism>
<dbReference type="InterPro" id="IPR011006">
    <property type="entry name" value="CheY-like_superfamily"/>
</dbReference>
<dbReference type="Gene3D" id="3.30.565.10">
    <property type="entry name" value="Histidine kinase-like ATPase, C-terminal domain"/>
    <property type="match status" value="1"/>
</dbReference>
<dbReference type="PROSITE" id="PS50110">
    <property type="entry name" value="RESPONSE_REGULATORY"/>
    <property type="match status" value="1"/>
</dbReference>
<evidence type="ECO:0000256" key="3">
    <source>
        <dbReference type="ARBA" id="ARBA00022679"/>
    </source>
</evidence>
<evidence type="ECO:0000313" key="11">
    <source>
        <dbReference type="Proteomes" id="UP001383192"/>
    </source>
</evidence>
<feature type="transmembrane region" description="Helical" evidence="7">
    <location>
        <begin position="328"/>
        <end position="345"/>
    </location>
</feature>
<feature type="transmembrane region" description="Helical" evidence="7">
    <location>
        <begin position="184"/>
        <end position="202"/>
    </location>
</feature>
<dbReference type="InterPro" id="IPR027417">
    <property type="entry name" value="P-loop_NTPase"/>
</dbReference>
<dbReference type="InterPro" id="IPR006073">
    <property type="entry name" value="GTP-bd"/>
</dbReference>
<dbReference type="Gene3D" id="3.40.50.300">
    <property type="entry name" value="P-loop containing nucleotide triphosphate hydrolases"/>
    <property type="match status" value="1"/>
</dbReference>
<evidence type="ECO:0000256" key="2">
    <source>
        <dbReference type="ARBA" id="ARBA00012438"/>
    </source>
</evidence>
<dbReference type="SUPFAM" id="SSF55874">
    <property type="entry name" value="ATPase domain of HSP90 chaperone/DNA topoisomerase II/histidine kinase"/>
    <property type="match status" value="1"/>
</dbReference>
<keyword evidence="5" id="KW-0597">Phosphoprotein</keyword>
<feature type="compositionally biased region" description="Pro residues" evidence="6">
    <location>
        <begin position="934"/>
        <end position="945"/>
    </location>
</feature>
<feature type="compositionally biased region" description="Polar residues" evidence="6">
    <location>
        <begin position="971"/>
        <end position="984"/>
    </location>
</feature>
<feature type="region of interest" description="Disordered" evidence="6">
    <location>
        <begin position="881"/>
        <end position="1018"/>
    </location>
</feature>
<feature type="region of interest" description="Disordered" evidence="6">
    <location>
        <begin position="105"/>
        <end position="142"/>
    </location>
</feature>
<dbReference type="GO" id="GO:0009927">
    <property type="term" value="F:histidine phosphotransfer kinase activity"/>
    <property type="evidence" value="ECO:0007669"/>
    <property type="project" value="TreeGrafter"/>
</dbReference>
<dbReference type="SMART" id="SM00387">
    <property type="entry name" value="HATPase_c"/>
    <property type="match status" value="1"/>
</dbReference>
<reference evidence="10 11" key="1">
    <citation type="submission" date="2024-01" db="EMBL/GenBank/DDBJ databases">
        <title>A draft genome for a cacao thread blight-causing isolate of Paramarasmius palmivorus.</title>
        <authorList>
            <person name="Baruah I.K."/>
            <person name="Bukari Y."/>
            <person name="Amoako-Attah I."/>
            <person name="Meinhardt L.W."/>
            <person name="Bailey B.A."/>
            <person name="Cohen S.P."/>
        </authorList>
    </citation>
    <scope>NUCLEOTIDE SEQUENCE [LARGE SCALE GENOMIC DNA]</scope>
    <source>
        <strain evidence="10 11">GH-12</strain>
    </source>
</reference>
<feature type="compositionally biased region" description="Polar residues" evidence="6">
    <location>
        <begin position="997"/>
        <end position="1006"/>
    </location>
</feature>
<feature type="transmembrane region" description="Helical" evidence="7">
    <location>
        <begin position="282"/>
        <end position="299"/>
    </location>
</feature>
<feature type="compositionally biased region" description="Polar residues" evidence="6">
    <location>
        <begin position="530"/>
        <end position="543"/>
    </location>
</feature>
<evidence type="ECO:0000256" key="7">
    <source>
        <dbReference type="SAM" id="Phobius"/>
    </source>
</evidence>
<feature type="domain" description="Histidine kinase" evidence="8">
    <location>
        <begin position="656"/>
        <end position="819"/>
    </location>
</feature>
<feature type="region of interest" description="Disordered" evidence="6">
    <location>
        <begin position="620"/>
        <end position="647"/>
    </location>
</feature>
<dbReference type="SUPFAM" id="SSF52540">
    <property type="entry name" value="P-loop containing nucleoside triphosphate hydrolases"/>
    <property type="match status" value="1"/>
</dbReference>
<feature type="transmembrane region" description="Helical" evidence="7">
    <location>
        <begin position="306"/>
        <end position="322"/>
    </location>
</feature>
<dbReference type="Gene3D" id="1.10.287.130">
    <property type="match status" value="1"/>
</dbReference>
<dbReference type="EC" id="2.7.13.3" evidence="2"/>
<feature type="region of interest" description="Disordered" evidence="6">
    <location>
        <begin position="706"/>
        <end position="736"/>
    </location>
</feature>
<evidence type="ECO:0000256" key="5">
    <source>
        <dbReference type="PROSITE-ProRule" id="PRU00169"/>
    </source>
</evidence>
<dbReference type="Pfam" id="PF00072">
    <property type="entry name" value="Response_reg"/>
    <property type="match status" value="1"/>
</dbReference>
<dbReference type="Pfam" id="PF01926">
    <property type="entry name" value="MMR_HSR1"/>
    <property type="match status" value="1"/>
</dbReference>
<dbReference type="Pfam" id="PF02518">
    <property type="entry name" value="HATPase_c"/>
    <property type="match status" value="1"/>
</dbReference>
<gene>
    <name evidence="10" type="ORF">VNI00_013361</name>
</gene>
<dbReference type="CDD" id="cd17546">
    <property type="entry name" value="REC_hyHK_CKI1_RcsC-like"/>
    <property type="match status" value="1"/>
</dbReference>
<evidence type="ECO:0000256" key="6">
    <source>
        <dbReference type="SAM" id="MobiDB-lite"/>
    </source>
</evidence>
<dbReference type="PANTHER" id="PTHR43047:SF66">
    <property type="entry name" value="HISKA"/>
    <property type="match status" value="1"/>
</dbReference>
<evidence type="ECO:0000259" key="8">
    <source>
        <dbReference type="PROSITE" id="PS50109"/>
    </source>
</evidence>
<evidence type="ECO:0000256" key="1">
    <source>
        <dbReference type="ARBA" id="ARBA00000085"/>
    </source>
</evidence>
<keyword evidence="7" id="KW-1133">Transmembrane helix</keyword>
<keyword evidence="11" id="KW-1185">Reference proteome</keyword>
<dbReference type="SUPFAM" id="SSF52172">
    <property type="entry name" value="CheY-like"/>
    <property type="match status" value="1"/>
</dbReference>
<dbReference type="Gene3D" id="3.40.50.2300">
    <property type="match status" value="1"/>
</dbReference>
<accession>A0AAW0BZE3</accession>
<dbReference type="InterPro" id="IPR005467">
    <property type="entry name" value="His_kinase_dom"/>
</dbReference>
<feature type="region of interest" description="Disordered" evidence="6">
    <location>
        <begin position="530"/>
        <end position="581"/>
    </location>
</feature>
<dbReference type="Proteomes" id="UP001383192">
    <property type="component" value="Unassembled WGS sequence"/>
</dbReference>
<evidence type="ECO:0000313" key="10">
    <source>
        <dbReference type="EMBL" id="KAK7032187.1"/>
    </source>
</evidence>
<dbReference type="InterPro" id="IPR004358">
    <property type="entry name" value="Sig_transdc_His_kin-like_C"/>
</dbReference>
<proteinExistence type="predicted"/>
<feature type="transmembrane region" description="Helical" evidence="7">
    <location>
        <begin position="214"/>
        <end position="234"/>
    </location>
</feature>
<evidence type="ECO:0000256" key="4">
    <source>
        <dbReference type="ARBA" id="ARBA00022777"/>
    </source>
</evidence>
<comment type="caution">
    <text evidence="10">The sequence shown here is derived from an EMBL/GenBank/DDBJ whole genome shotgun (WGS) entry which is preliminary data.</text>
</comment>
<feature type="compositionally biased region" description="Pro residues" evidence="6">
    <location>
        <begin position="562"/>
        <end position="574"/>
    </location>
</feature>
<keyword evidence="7" id="KW-0472">Membrane</keyword>
<feature type="compositionally biased region" description="Basic and acidic residues" evidence="6">
    <location>
        <begin position="715"/>
        <end position="736"/>
    </location>
</feature>